<gene>
    <name evidence="1" type="ORF">NCTC11545_00058</name>
</gene>
<dbReference type="Proteomes" id="UP000250169">
    <property type="component" value="Unassembled WGS sequence"/>
</dbReference>
<organism evidence="1 2">
    <name type="scientific">Capnocytophaga ochracea</name>
    <dbReference type="NCBI Taxonomy" id="1018"/>
    <lineage>
        <taxon>Bacteria</taxon>
        <taxon>Pseudomonadati</taxon>
        <taxon>Bacteroidota</taxon>
        <taxon>Flavobacteriia</taxon>
        <taxon>Flavobacteriales</taxon>
        <taxon>Flavobacteriaceae</taxon>
        <taxon>Capnocytophaga</taxon>
    </lineage>
</organism>
<reference evidence="1 2" key="1">
    <citation type="submission" date="2018-06" db="EMBL/GenBank/DDBJ databases">
        <authorList>
            <consortium name="Pathogen Informatics"/>
            <person name="Doyle S."/>
        </authorList>
    </citation>
    <scope>NUCLEOTIDE SEQUENCE [LARGE SCALE GENOMIC DNA]</scope>
    <source>
        <strain evidence="1 2">NCTC11545</strain>
    </source>
</reference>
<evidence type="ECO:0000313" key="1">
    <source>
        <dbReference type="EMBL" id="SQA92499.1"/>
    </source>
</evidence>
<dbReference type="RefSeq" id="WP_111971869.1">
    <property type="nucleotide sequence ID" value="NZ_UAVS01000001.1"/>
</dbReference>
<dbReference type="EMBL" id="UAVS01000001">
    <property type="protein sequence ID" value="SQA92499.1"/>
    <property type="molecule type" value="Genomic_DNA"/>
</dbReference>
<evidence type="ECO:0000313" key="2">
    <source>
        <dbReference type="Proteomes" id="UP000250169"/>
    </source>
</evidence>
<protein>
    <submittedName>
        <fullName evidence="1">Uncharacterized protein</fullName>
    </submittedName>
</protein>
<sequence>MKKQSPKEQEAVELFEYAARNLIKEFCDKQELQFEFDNYDVGIGIICLSDYFFNIEDIYFDMKNDKPKGKILQWYDYVLMRESNINYRSYCMGMREELKKQKKNEHLTFNLKKEVV</sequence>
<proteinExistence type="predicted"/>
<dbReference type="AlphaFoldDB" id="A0A2X2USN9"/>
<name>A0A2X2USN9_CAPOC</name>
<accession>A0A2X2USN9</accession>